<dbReference type="Pfam" id="PF18052">
    <property type="entry name" value="Rx_N"/>
    <property type="match status" value="1"/>
</dbReference>
<dbReference type="SUPFAM" id="SSF52540">
    <property type="entry name" value="P-loop containing nucleoside triphosphate hydrolases"/>
    <property type="match status" value="1"/>
</dbReference>
<dbReference type="GO" id="GO:0006952">
    <property type="term" value="P:defense response"/>
    <property type="evidence" value="ECO:0007669"/>
    <property type="project" value="UniProtKB-KW"/>
</dbReference>
<dbReference type="InterPro" id="IPR058922">
    <property type="entry name" value="WHD_DRP"/>
</dbReference>
<dbReference type="Pfam" id="PF00931">
    <property type="entry name" value="NB-ARC"/>
    <property type="match status" value="1"/>
</dbReference>
<evidence type="ECO:0000256" key="7">
    <source>
        <dbReference type="ARBA" id="ARBA00022927"/>
    </source>
</evidence>
<dbReference type="PROSITE" id="PS50191">
    <property type="entry name" value="CRAL_TRIO"/>
    <property type="match status" value="1"/>
</dbReference>
<name>A0A6J5Y3N1_PRUAR</name>
<evidence type="ECO:0000259" key="13">
    <source>
        <dbReference type="PROSITE" id="PS50191"/>
    </source>
</evidence>
<dbReference type="PRINTS" id="PR00364">
    <property type="entry name" value="DISEASERSIST"/>
</dbReference>
<dbReference type="InterPro" id="IPR011074">
    <property type="entry name" value="CRAL/TRIO_N_dom"/>
</dbReference>
<dbReference type="SMART" id="SM00516">
    <property type="entry name" value="SEC14"/>
    <property type="match status" value="1"/>
</dbReference>
<comment type="similarity">
    <text evidence="10">Belongs to the SFH family.</text>
</comment>
<dbReference type="PANTHER" id="PTHR45657">
    <property type="entry name" value="CRAL-TRIO DOMAIN-CONTAINING PROTEIN YKL091C-RELATED"/>
    <property type="match status" value="1"/>
</dbReference>
<dbReference type="SUPFAM" id="SSF52058">
    <property type="entry name" value="L domain-like"/>
    <property type="match status" value="1"/>
</dbReference>
<keyword evidence="6" id="KW-0611">Plant defense</keyword>
<dbReference type="Pfam" id="PF03765">
    <property type="entry name" value="CRAL_TRIO_N"/>
    <property type="match status" value="1"/>
</dbReference>
<dbReference type="InterPro" id="IPR051026">
    <property type="entry name" value="PI/PC_transfer"/>
</dbReference>
<dbReference type="InterPro" id="IPR041118">
    <property type="entry name" value="Rx_N"/>
</dbReference>
<dbReference type="SUPFAM" id="SSF52087">
    <property type="entry name" value="CRAL/TRIO domain"/>
    <property type="match status" value="1"/>
</dbReference>
<keyword evidence="7" id="KW-0653">Protein transport</keyword>
<keyword evidence="15" id="KW-1185">Reference proteome</keyword>
<dbReference type="InterPro" id="IPR001251">
    <property type="entry name" value="CRAL-TRIO_dom"/>
</dbReference>
<dbReference type="CDD" id="cd00170">
    <property type="entry name" value="SEC14"/>
    <property type="match status" value="1"/>
</dbReference>
<dbReference type="InterPro" id="IPR027417">
    <property type="entry name" value="P-loop_NTPase"/>
</dbReference>
<evidence type="ECO:0000256" key="12">
    <source>
        <dbReference type="SAM" id="Phobius"/>
    </source>
</evidence>
<dbReference type="EMBL" id="CAEKKB010000007">
    <property type="protein sequence ID" value="CAB4318084.1"/>
    <property type="molecule type" value="Genomic_DNA"/>
</dbReference>
<keyword evidence="5" id="KW-0547">Nucleotide-binding</keyword>
<keyword evidence="12" id="KW-0472">Membrane</keyword>
<evidence type="ECO:0000256" key="9">
    <source>
        <dbReference type="ARBA" id="ARBA00023054"/>
    </source>
</evidence>
<evidence type="ECO:0000313" key="14">
    <source>
        <dbReference type="EMBL" id="CAB4318084.1"/>
    </source>
</evidence>
<keyword evidence="9 11" id="KW-0175">Coiled coil</keyword>
<dbReference type="Gene3D" id="1.10.8.430">
    <property type="entry name" value="Helical domain of apoptotic protease-activating factors"/>
    <property type="match status" value="1"/>
</dbReference>
<dbReference type="FunFam" id="1.10.8.430:FF:000003">
    <property type="entry name" value="Probable disease resistance protein At5g66910"/>
    <property type="match status" value="1"/>
</dbReference>
<evidence type="ECO:0000313" key="15">
    <source>
        <dbReference type="Proteomes" id="UP000507245"/>
    </source>
</evidence>
<feature type="transmembrane region" description="Helical" evidence="12">
    <location>
        <begin position="1309"/>
        <end position="1328"/>
    </location>
</feature>
<dbReference type="FunFam" id="1.10.10.10:FF:000322">
    <property type="entry name" value="Probable disease resistance protein At1g63360"/>
    <property type="match status" value="1"/>
</dbReference>
<feature type="coiled-coil region" evidence="11">
    <location>
        <begin position="1370"/>
        <end position="1429"/>
    </location>
</feature>
<evidence type="ECO:0000256" key="10">
    <source>
        <dbReference type="ARBA" id="ARBA00038020"/>
    </source>
</evidence>
<dbReference type="FunFam" id="3.40.525.10:FF:000011">
    <property type="entry name" value="SEC14 cytosolic factor"/>
    <property type="match status" value="1"/>
</dbReference>
<reference evidence="15" key="1">
    <citation type="journal article" date="2020" name="Genome Biol.">
        <title>Gamete binning: chromosome-level and haplotype-resolved genome assembly enabled by high-throughput single-cell sequencing of gamete genomes.</title>
        <authorList>
            <person name="Campoy J.A."/>
            <person name="Sun H."/>
            <person name="Goel M."/>
            <person name="Jiao W.-B."/>
            <person name="Folz-Donahue K."/>
            <person name="Wang N."/>
            <person name="Rubio M."/>
            <person name="Liu C."/>
            <person name="Kukat C."/>
            <person name="Ruiz D."/>
            <person name="Huettel B."/>
            <person name="Schneeberger K."/>
        </authorList>
    </citation>
    <scope>NUCLEOTIDE SEQUENCE [LARGE SCALE GENOMIC DNA]</scope>
    <source>
        <strain evidence="15">cv. Rojo Pasion</strain>
    </source>
</reference>
<dbReference type="InterPro" id="IPR002182">
    <property type="entry name" value="NB-ARC"/>
</dbReference>
<dbReference type="InterPro" id="IPR036865">
    <property type="entry name" value="CRAL-TRIO_dom_sf"/>
</dbReference>
<dbReference type="GO" id="GO:0005886">
    <property type="term" value="C:plasma membrane"/>
    <property type="evidence" value="ECO:0007669"/>
    <property type="project" value="UniProtKB-SubCell"/>
</dbReference>
<dbReference type="GO" id="GO:0051707">
    <property type="term" value="P:response to other organism"/>
    <property type="evidence" value="ECO:0007669"/>
    <property type="project" value="UniProtKB-ARBA"/>
</dbReference>
<evidence type="ECO:0000256" key="6">
    <source>
        <dbReference type="ARBA" id="ARBA00022821"/>
    </source>
</evidence>
<keyword evidence="3" id="KW-0813">Transport</keyword>
<dbReference type="Proteomes" id="UP000507245">
    <property type="component" value="Unassembled WGS sequence"/>
</dbReference>
<protein>
    <recommendedName>
        <fullName evidence="13">CRAL-TRIO domain-containing protein</fullName>
    </recommendedName>
</protein>
<dbReference type="OrthoDB" id="2973320at2759"/>
<keyword evidence="8" id="KW-0333">Golgi apparatus</keyword>
<dbReference type="InterPro" id="IPR036273">
    <property type="entry name" value="CRAL/TRIO_N_dom_sf"/>
</dbReference>
<evidence type="ECO:0000256" key="3">
    <source>
        <dbReference type="ARBA" id="ARBA00022448"/>
    </source>
</evidence>
<dbReference type="SMART" id="SM01100">
    <property type="entry name" value="CRAL_TRIO_N"/>
    <property type="match status" value="1"/>
</dbReference>
<sequence>MVDAVVTVFLEKLLGALSEESRVFSEVRDKFETLQSELQLMQSFLKDAERLKRKKETVRRVMANLRELIYEAEDILADCQLQSRDDGLFSSGWFMCTNPFKLPFQYQTGKSLGEINRKIARIKQDISFYLGVPLLNQLEPINAQNDLMPRWSSPVYDHTQVVGLEGDASKLKEWLFEADKGILAIGVVGMGGLGKTTIAQKVFNDRKIEEHFDRRIWVSVSQNFSEEQIMRSMLRNLGDASAGDDKGELLKKINEYLLGKRFLIVMDDVWSLDVTWWLRIYEALPKGNGSSIIITTRIEKVAQKMGVKEARLHWPKCLSKDDSWLLFQKIAFAADGGECMHPELENVGKEIVEKCKGLPLAIKAVGGIMLCKPSRYHEWRRIADHFRDELAENDNSVMASLQLSYDELPSYLKSCFLCLSLYPEDCVITKDQLVHWWLGEGFIPLRNGRSAIAAGEDCFSGLTNRCLLEVVDKTYHGTISTCKIHDMVRDVVIKMAEDDAFFNTEGKNCRHLGIASSMTQKANHKLRALLSTTKTGEVNKIASNTAKKFCKSRNLRAMDLSRSIFDTPLSGLLHQIGVLQHLTYLSVSNTHPLVQLPPSLDKLSNLQVLDASYCQNLKILPPCIMTFKKLRVLDASYCGSLEYLPKGLGRLSNLEVLLGFKPAKSSQLEGCRIGELRNLIRLRTLGIRLSCSDEIGDTEVNVLVNLQELQHLSISCFDSHGNNDLTAKLDKLFPPQQLHELSLEFYPGKISPSWLNPISLPILRYLSISSGNLARMNEKFLGNDNTVWKIEGLLLESLSDFEEEWERLQQVMPALRVVNVSWCPELPKRKSLGEENRRRERNSGNVNAGIWAGLWFQIFGEGNCFLTCDAMSVSLFARPVSDVEISEEEGKTRVASLRKKAMNASARFRKSLSKRGRRSSKVLSVEIEDVHDSVELQAVDSLRQALILEELLPSKHDDYHMMLRFLKARKFDIEKTKQMWSDMLEWRKEFGADTIMEDFEFKEHSEVLQHYPQGHHGVDKDGQPVYIERIGQVDVTKLMQATTMDRYVKYHVREFERTFSVKFPACSIAAKKHIDQSTTILDVQGVGLKNFNKAARDLIARLQKIDGDNYPETLNRMFIINAGPGFRMLWNTVKSFIDPKTTAKINVLGNKYQSKLLEIIDASELPEFLGGTCTCADQGGCMRSDKGPWKKPEIMQMVQNGDHKCSRKSGIQERNTAPTLADKRPFSPRFTMEHIEYPGLSRFQEEASIAKNLHESYKCKEHVSMVGKTVDSSWQMAGSSNFALSKGSSSKNIGDCFSRDDACKVPDGFGSQILAAVMAFVMGIVTMVRLTRNMPKKLTDSTFYSSTVCDGDTMIKTQGPSYPAISGTDLMSVMKRMAELEERMSMLSVKPATVPAEKDRMLKTALGRVDALEQELMATKQALEESLTRQDELLGSLDKKRRRRRIRSIRKCSSGER</sequence>
<comment type="subcellular location">
    <subcellularLocation>
        <location evidence="1">Cell membrane</location>
        <topology evidence="1">Peripheral membrane protein</topology>
    </subcellularLocation>
    <subcellularLocation>
        <location evidence="2">Golgi apparatus membrane</location>
        <topology evidence="2">Peripheral membrane protein</topology>
    </subcellularLocation>
</comment>
<dbReference type="InterPro" id="IPR036388">
    <property type="entry name" value="WH-like_DNA-bd_sf"/>
</dbReference>
<dbReference type="GO" id="GO:0015031">
    <property type="term" value="P:protein transport"/>
    <property type="evidence" value="ECO:0007669"/>
    <property type="project" value="UniProtKB-KW"/>
</dbReference>
<dbReference type="InterPro" id="IPR032675">
    <property type="entry name" value="LRR_dom_sf"/>
</dbReference>
<evidence type="ECO:0000256" key="4">
    <source>
        <dbReference type="ARBA" id="ARBA00022737"/>
    </source>
</evidence>
<dbReference type="Gene3D" id="1.10.10.10">
    <property type="entry name" value="Winged helix-like DNA-binding domain superfamily/Winged helix DNA-binding domain"/>
    <property type="match status" value="1"/>
</dbReference>
<evidence type="ECO:0000256" key="1">
    <source>
        <dbReference type="ARBA" id="ARBA00004202"/>
    </source>
</evidence>
<feature type="domain" description="CRAL-TRIO" evidence="13">
    <location>
        <begin position="1003"/>
        <end position="1177"/>
    </location>
</feature>
<evidence type="ECO:0000256" key="11">
    <source>
        <dbReference type="SAM" id="Coils"/>
    </source>
</evidence>
<proteinExistence type="inferred from homology"/>
<keyword evidence="4" id="KW-0677">Repeat</keyword>
<accession>A0A6J5Y3N1</accession>
<dbReference type="Gene3D" id="3.40.50.300">
    <property type="entry name" value="P-loop containing nucleotide triphosphate hydrolases"/>
    <property type="match status" value="1"/>
</dbReference>
<dbReference type="Gene3D" id="3.40.525.10">
    <property type="entry name" value="CRAL-TRIO lipid binding domain"/>
    <property type="match status" value="1"/>
</dbReference>
<organism evidence="14 15">
    <name type="scientific">Prunus armeniaca</name>
    <name type="common">Apricot</name>
    <name type="synonym">Armeniaca vulgaris</name>
    <dbReference type="NCBI Taxonomy" id="36596"/>
    <lineage>
        <taxon>Eukaryota</taxon>
        <taxon>Viridiplantae</taxon>
        <taxon>Streptophyta</taxon>
        <taxon>Embryophyta</taxon>
        <taxon>Tracheophyta</taxon>
        <taxon>Spermatophyta</taxon>
        <taxon>Magnoliopsida</taxon>
        <taxon>eudicotyledons</taxon>
        <taxon>Gunneridae</taxon>
        <taxon>Pentapetalae</taxon>
        <taxon>rosids</taxon>
        <taxon>fabids</taxon>
        <taxon>Rosales</taxon>
        <taxon>Rosaceae</taxon>
        <taxon>Amygdaloideae</taxon>
        <taxon>Amygdaleae</taxon>
        <taxon>Prunus</taxon>
    </lineage>
</organism>
<dbReference type="GO" id="GO:0000139">
    <property type="term" value="C:Golgi membrane"/>
    <property type="evidence" value="ECO:0007669"/>
    <property type="project" value="UniProtKB-SubCell"/>
</dbReference>
<keyword evidence="12" id="KW-1133">Transmembrane helix</keyword>
<dbReference type="Gene3D" id="3.80.10.10">
    <property type="entry name" value="Ribonuclease Inhibitor"/>
    <property type="match status" value="1"/>
</dbReference>
<dbReference type="InterPro" id="IPR038005">
    <property type="entry name" value="RX-like_CC"/>
</dbReference>
<dbReference type="Pfam" id="PF23598">
    <property type="entry name" value="LRR_14"/>
    <property type="match status" value="1"/>
</dbReference>
<evidence type="ECO:0000256" key="5">
    <source>
        <dbReference type="ARBA" id="ARBA00022741"/>
    </source>
</evidence>
<dbReference type="Gene3D" id="1.10.8.20">
    <property type="entry name" value="N-terminal domain of phosphatidylinositol transfer protein sec14p"/>
    <property type="match status" value="1"/>
</dbReference>
<evidence type="ECO:0000256" key="8">
    <source>
        <dbReference type="ARBA" id="ARBA00023034"/>
    </source>
</evidence>
<dbReference type="Pfam" id="PF23559">
    <property type="entry name" value="WHD_DRP"/>
    <property type="match status" value="1"/>
</dbReference>
<dbReference type="GO" id="GO:0043531">
    <property type="term" value="F:ADP binding"/>
    <property type="evidence" value="ECO:0007669"/>
    <property type="project" value="InterPro"/>
</dbReference>
<keyword evidence="12" id="KW-0812">Transmembrane</keyword>
<dbReference type="CDD" id="cd14798">
    <property type="entry name" value="RX-CC_like"/>
    <property type="match status" value="1"/>
</dbReference>
<dbReference type="Pfam" id="PF00650">
    <property type="entry name" value="CRAL_TRIO"/>
    <property type="match status" value="1"/>
</dbReference>
<evidence type="ECO:0000256" key="2">
    <source>
        <dbReference type="ARBA" id="ARBA00004395"/>
    </source>
</evidence>
<dbReference type="SUPFAM" id="SSF46938">
    <property type="entry name" value="CRAL/TRIO N-terminal domain"/>
    <property type="match status" value="1"/>
</dbReference>
<dbReference type="PANTHER" id="PTHR45657:SF29">
    <property type="entry name" value="PHOSPHATIDYLINOSITOL_PHOSPHATIDYLCHOLINE TRANSFER PROTEIN SFH12"/>
    <property type="match status" value="1"/>
</dbReference>
<gene>
    <name evidence="14" type="ORF">ORAREDHAP_LOCUS45065</name>
</gene>
<dbReference type="InterPro" id="IPR042197">
    <property type="entry name" value="Apaf_helical"/>
</dbReference>
<dbReference type="InterPro" id="IPR055414">
    <property type="entry name" value="LRR_R13L4/SHOC2-like"/>
</dbReference>
<dbReference type="Gene3D" id="1.20.5.4130">
    <property type="match status" value="1"/>
</dbReference>
<dbReference type="FunFam" id="3.40.50.300:FF:001091">
    <property type="entry name" value="Probable disease resistance protein At1g61300"/>
    <property type="match status" value="1"/>
</dbReference>